<accession>A0A915HXL3</accession>
<dbReference type="WBParaSite" id="nRc.2.0.1.t06307-RA">
    <property type="protein sequence ID" value="nRc.2.0.1.t06307-RA"/>
    <property type="gene ID" value="nRc.2.0.1.g06307"/>
</dbReference>
<proteinExistence type="predicted"/>
<dbReference type="GO" id="GO:0003723">
    <property type="term" value="F:RNA binding"/>
    <property type="evidence" value="ECO:0007669"/>
    <property type="project" value="TreeGrafter"/>
</dbReference>
<dbReference type="Pfam" id="PF25432">
    <property type="entry name" value="FF_PRPF40A"/>
    <property type="match status" value="1"/>
</dbReference>
<feature type="coiled-coil region" evidence="2">
    <location>
        <begin position="46"/>
        <end position="84"/>
    </location>
</feature>
<evidence type="ECO:0000256" key="1">
    <source>
        <dbReference type="ARBA" id="ARBA00022737"/>
    </source>
</evidence>
<feature type="region of interest" description="Disordered" evidence="3">
    <location>
        <begin position="290"/>
        <end position="403"/>
    </location>
</feature>
<feature type="domain" description="FF" evidence="4">
    <location>
        <begin position="2"/>
        <end position="62"/>
    </location>
</feature>
<name>A0A915HXL3_ROMCU</name>
<dbReference type="PROSITE" id="PS51676">
    <property type="entry name" value="FF"/>
    <property type="match status" value="2"/>
</dbReference>
<dbReference type="Gene3D" id="1.10.10.440">
    <property type="entry name" value="FF domain"/>
    <property type="match status" value="3"/>
</dbReference>
<feature type="compositionally biased region" description="Basic residues" evidence="3">
    <location>
        <begin position="325"/>
        <end position="334"/>
    </location>
</feature>
<evidence type="ECO:0000313" key="5">
    <source>
        <dbReference type="Proteomes" id="UP000887565"/>
    </source>
</evidence>
<keyword evidence="5" id="KW-1185">Reference proteome</keyword>
<organism evidence="5 6">
    <name type="scientific">Romanomermis culicivorax</name>
    <name type="common">Nematode worm</name>
    <dbReference type="NCBI Taxonomy" id="13658"/>
    <lineage>
        <taxon>Eukaryota</taxon>
        <taxon>Metazoa</taxon>
        <taxon>Ecdysozoa</taxon>
        <taxon>Nematoda</taxon>
        <taxon>Enoplea</taxon>
        <taxon>Dorylaimia</taxon>
        <taxon>Mermithida</taxon>
        <taxon>Mermithoidea</taxon>
        <taxon>Mermithidae</taxon>
        <taxon>Romanomermis</taxon>
    </lineage>
</organism>
<dbReference type="AlphaFoldDB" id="A0A915HXL3"/>
<feature type="compositionally biased region" description="Basic residues" evidence="3">
    <location>
        <begin position="290"/>
        <end position="305"/>
    </location>
</feature>
<dbReference type="OMA" id="KNTHESD"/>
<dbReference type="SMART" id="SM00441">
    <property type="entry name" value="FF"/>
    <property type="match status" value="3"/>
</dbReference>
<feature type="compositionally biased region" description="Basic and acidic residues" evidence="3">
    <location>
        <begin position="351"/>
        <end position="378"/>
    </location>
</feature>
<dbReference type="InterPro" id="IPR002713">
    <property type="entry name" value="FF_domain"/>
</dbReference>
<evidence type="ECO:0000259" key="4">
    <source>
        <dbReference type="PROSITE" id="PS51676"/>
    </source>
</evidence>
<dbReference type="PANTHER" id="PTHR11864">
    <property type="entry name" value="PRE-MRNA-PROCESSING PROTEIN PRP40"/>
    <property type="match status" value="1"/>
</dbReference>
<feature type="domain" description="FF" evidence="4">
    <location>
        <begin position="82"/>
        <end position="142"/>
    </location>
</feature>
<dbReference type="SUPFAM" id="SSF81698">
    <property type="entry name" value="FF domain"/>
    <property type="match status" value="3"/>
</dbReference>
<evidence type="ECO:0000256" key="2">
    <source>
        <dbReference type="SAM" id="Coils"/>
    </source>
</evidence>
<dbReference type="InterPro" id="IPR039726">
    <property type="entry name" value="Prp40-like"/>
</dbReference>
<reference evidence="6" key="1">
    <citation type="submission" date="2022-11" db="UniProtKB">
        <authorList>
            <consortium name="WormBaseParasite"/>
        </authorList>
    </citation>
    <scope>IDENTIFICATION</scope>
</reference>
<evidence type="ECO:0000313" key="6">
    <source>
        <dbReference type="WBParaSite" id="nRc.2.0.1.t06307-RA"/>
    </source>
</evidence>
<protein>
    <submittedName>
        <fullName evidence="6">FF domain-containing protein</fullName>
    </submittedName>
</protein>
<dbReference type="PANTHER" id="PTHR11864:SF0">
    <property type="entry name" value="PRP40 PRE-MRNA PROCESSING FACTOR 40 HOMOLOG A (YEAST)"/>
    <property type="match status" value="1"/>
</dbReference>
<dbReference type="GO" id="GO:0005685">
    <property type="term" value="C:U1 snRNP"/>
    <property type="evidence" value="ECO:0007669"/>
    <property type="project" value="TreeGrafter"/>
</dbReference>
<dbReference type="GO" id="GO:0071004">
    <property type="term" value="C:U2-type prespliceosome"/>
    <property type="evidence" value="ECO:0007669"/>
    <property type="project" value="TreeGrafter"/>
</dbReference>
<dbReference type="Proteomes" id="UP000887565">
    <property type="component" value="Unplaced"/>
</dbReference>
<dbReference type="GO" id="GO:0045292">
    <property type="term" value="P:mRNA cis splicing, via spliceosome"/>
    <property type="evidence" value="ECO:0007669"/>
    <property type="project" value="InterPro"/>
</dbReference>
<evidence type="ECO:0000256" key="3">
    <source>
        <dbReference type="SAM" id="MobiDB-lite"/>
    </source>
</evidence>
<keyword evidence="2" id="KW-0175">Coiled coil</keyword>
<dbReference type="FunFam" id="1.10.10.440:FF:000002">
    <property type="entry name" value="pre-mRNA-processing factor 40 homolog A isoform X1"/>
    <property type="match status" value="1"/>
</dbReference>
<feature type="compositionally biased region" description="Basic and acidic residues" evidence="3">
    <location>
        <begin position="388"/>
        <end position="403"/>
    </location>
</feature>
<sequence>MRKRNIKAFADILDSMPQITFATTWSGARQALSENPSFTNDKDLQNMDKEDALIVFEEHIRQLEQEEKEEKDRENLRIRRYQRKNREAFMQFLRELHDRNQLNSMSLWCELYPIICTDQRFFNMLGQPGSTALDLFKFYVEDLKAKFTEEKRLIKEILKGSAFEFYQEKQFEVELNTTYEQFQDVLKQDSHFSAIDVGNMKLTYNSLIDKAECKEKERLKEEQRKHKRLESAFRNALKHVAPAVTPTSKWDEVRLKICNEPAFLAVTPEANRITMFNEYISLLAESCAHHHSHGKKKKKNKKQKKNEKQESSEESMDDEPDKMKKNSKKKKKKSSKGDLSENNVNPMRKHSSSDEYERDKKKRRGDNEASRRKNHDSGDDSEELSESELEKRRRLLLEELQEH</sequence>
<dbReference type="Pfam" id="PF01846">
    <property type="entry name" value="FF"/>
    <property type="match status" value="2"/>
</dbReference>
<keyword evidence="1" id="KW-0677">Repeat</keyword>
<dbReference type="InterPro" id="IPR036517">
    <property type="entry name" value="FF_domain_sf"/>
</dbReference>
<dbReference type="FunFam" id="1.10.10.440:FF:000003">
    <property type="entry name" value="Pre-mRNA processing factor 40 homolog A"/>
    <property type="match status" value="1"/>
</dbReference>